<evidence type="ECO:0000256" key="12">
    <source>
        <dbReference type="HAMAP-Rule" id="MF_00847"/>
    </source>
</evidence>
<dbReference type="RefSeq" id="WP_090731881.1">
    <property type="nucleotide sequence ID" value="NZ_FOHO01000001.1"/>
</dbReference>
<dbReference type="NCBIfam" id="TIGR03719">
    <property type="entry name" value="ABC_ABC_ChvD"/>
    <property type="match status" value="1"/>
</dbReference>
<dbReference type="Pfam" id="PF00005">
    <property type="entry name" value="ABC_tran"/>
    <property type="match status" value="2"/>
</dbReference>
<comment type="subcellular location">
    <subcellularLocation>
        <location evidence="12">Cytoplasm</location>
    </subcellularLocation>
    <text evidence="12">Associates with ribosomes and polysomes.</text>
</comment>
<evidence type="ECO:0000256" key="5">
    <source>
        <dbReference type="ARBA" id="ARBA00022737"/>
    </source>
</evidence>
<evidence type="ECO:0000256" key="9">
    <source>
        <dbReference type="ARBA" id="ARBA00022845"/>
    </source>
</evidence>
<dbReference type="PANTHER" id="PTHR43858:SF1">
    <property type="entry name" value="ABC TRANSPORTER-RELATED PROTEIN"/>
    <property type="match status" value="1"/>
</dbReference>
<dbReference type="GO" id="GO:0016887">
    <property type="term" value="F:ATP hydrolysis activity"/>
    <property type="evidence" value="ECO:0007669"/>
    <property type="project" value="UniProtKB-UniRule"/>
</dbReference>
<sequence length="551" mass="61256">MAAYQFVYHMDGVSKTYPGGKKVFENIRLNFLPGVKIGVVGVNGAGKSTLLRVMAGWDKDFTGEAWAAKGATVGYLPQEPQLDESLDVRGNVMLGVAAKQAKLDRYNELAMNYSDETAEEMAKLQDEIDAENLWDLDSQIDVAMEALRCPPDDADVSTLSGGERRRVALCKLLLEAPDMLLLDEPTNHLDAETIAWLQKHLIEYKGTILCVTHDRYFLDDITSWILELDRGRGIPYEGNYSAWLEQKAKRLEQEAREDKSKQKVLERELEWIRAGAKARQAKSKARINAYNEMASQSEREKLSRAQIIIPNGERLGNKVIEVAGLKKAMGDKLLIEGLDFSLPPGGIVGVIGPNGAGKSTLFRMLTGNEQPDEGEVTYGDTVQLSYVDQSRDALSPDATVWEEISGGAEQIVLGDAQMNSRAYCSAFNFKGGDQQKKVGQLSGGERNRVHMAKLLKSGGNVLLLDEPTNDLDVETLQALEAALEDFAGCAVIISHDRFFLDRLCTHILAFEGDAHVEWFEGNFEAYEEDKIRRLGPDSIEPKRVKYKKFSR</sequence>
<evidence type="ECO:0000256" key="3">
    <source>
        <dbReference type="ARBA" id="ARBA00022555"/>
    </source>
</evidence>
<feature type="binding site" evidence="12">
    <location>
        <begin position="352"/>
        <end position="359"/>
    </location>
    <ligand>
        <name>ATP</name>
        <dbReference type="ChEBI" id="CHEBI:30616"/>
        <label>2</label>
    </ligand>
</feature>
<dbReference type="PROSITE" id="PS50893">
    <property type="entry name" value="ABC_TRANSPORTER_2"/>
    <property type="match status" value="2"/>
</dbReference>
<dbReference type="FunFam" id="3.40.50.300:FF:000183">
    <property type="entry name" value="ABC transporter ATP-binding protein yjjK"/>
    <property type="match status" value="1"/>
</dbReference>
<comment type="subunit">
    <text evidence="12">Monomer. Probably contacts ribosomal proteins L1, L5, L33 and S7, the 16S and 23S rRNA and the P-site containing tRNA(fMet).</text>
</comment>
<keyword evidence="2 12" id="KW-0963">Cytoplasm</keyword>
<evidence type="ECO:0000259" key="14">
    <source>
        <dbReference type="PROSITE" id="PS50893"/>
    </source>
</evidence>
<comment type="caution">
    <text evidence="12">Lacks conserved residue(s) required for the propagation of feature annotation.</text>
</comment>
<evidence type="ECO:0000256" key="1">
    <source>
        <dbReference type="ARBA" id="ARBA00005868"/>
    </source>
</evidence>
<dbReference type="SUPFAM" id="SSF52540">
    <property type="entry name" value="P-loop containing nucleoside triphosphate hydrolases"/>
    <property type="match status" value="2"/>
</dbReference>
<dbReference type="Gene3D" id="3.40.50.300">
    <property type="entry name" value="P-loop containing nucleotide triphosphate hydrolases"/>
    <property type="match status" value="2"/>
</dbReference>
<dbReference type="InterPro" id="IPR027417">
    <property type="entry name" value="P-loop_NTPase"/>
</dbReference>
<dbReference type="GO" id="GO:0005737">
    <property type="term" value="C:cytoplasm"/>
    <property type="evidence" value="ECO:0007669"/>
    <property type="project" value="UniProtKB-SubCell"/>
</dbReference>
<comment type="catalytic activity">
    <reaction evidence="12">
        <text>ATP + H2O = ADP + phosphate + H(+)</text>
        <dbReference type="Rhea" id="RHEA:13065"/>
        <dbReference type="ChEBI" id="CHEBI:15377"/>
        <dbReference type="ChEBI" id="CHEBI:15378"/>
        <dbReference type="ChEBI" id="CHEBI:30616"/>
        <dbReference type="ChEBI" id="CHEBI:43474"/>
        <dbReference type="ChEBI" id="CHEBI:456216"/>
    </reaction>
</comment>
<gene>
    <name evidence="12" type="primary">ettA</name>
    <name evidence="15" type="ORF">SAMN04489858_101268</name>
</gene>
<organism evidence="15 16">
    <name type="scientific">Paracoccus homiensis</name>
    <dbReference type="NCBI Taxonomy" id="364199"/>
    <lineage>
        <taxon>Bacteria</taxon>
        <taxon>Pseudomonadati</taxon>
        <taxon>Pseudomonadota</taxon>
        <taxon>Alphaproteobacteria</taxon>
        <taxon>Rhodobacterales</taxon>
        <taxon>Paracoccaceae</taxon>
        <taxon>Paracoccus</taxon>
    </lineage>
</organism>
<reference evidence="15 16" key="1">
    <citation type="submission" date="2016-10" db="EMBL/GenBank/DDBJ databases">
        <authorList>
            <person name="de Groot N.N."/>
        </authorList>
    </citation>
    <scope>NUCLEOTIDE SEQUENCE [LARGE SCALE GENOMIC DNA]</scope>
    <source>
        <strain evidence="15 16">DSM 17862</strain>
    </source>
</reference>
<keyword evidence="13" id="KW-0175">Coiled coil</keyword>
<keyword evidence="8 12" id="KW-0067">ATP-binding</keyword>
<dbReference type="GO" id="GO:0043022">
    <property type="term" value="F:ribosome binding"/>
    <property type="evidence" value="ECO:0007669"/>
    <property type="project" value="UniProtKB-UniRule"/>
</dbReference>
<dbReference type="InterPro" id="IPR003593">
    <property type="entry name" value="AAA+_ATPase"/>
</dbReference>
<keyword evidence="3 12" id="KW-0820">tRNA-binding</keyword>
<feature type="domain" description="ABC transporter" evidence="14">
    <location>
        <begin position="8"/>
        <end position="255"/>
    </location>
</feature>
<evidence type="ECO:0000256" key="13">
    <source>
        <dbReference type="SAM" id="Coils"/>
    </source>
</evidence>
<dbReference type="InterPro" id="IPR017871">
    <property type="entry name" value="ABC_transporter-like_CS"/>
</dbReference>
<feature type="region of interest" description="PtIM" evidence="12">
    <location>
        <begin position="238"/>
        <end position="318"/>
    </location>
</feature>
<dbReference type="SMART" id="SM00382">
    <property type="entry name" value="AAA"/>
    <property type="match status" value="2"/>
</dbReference>
<keyword evidence="6 12" id="KW-0547">Nucleotide-binding</keyword>
<evidence type="ECO:0000313" key="15">
    <source>
        <dbReference type="EMBL" id="SES71423.1"/>
    </source>
</evidence>
<keyword evidence="5 12" id="KW-0677">Repeat</keyword>
<dbReference type="EC" id="3.6.1.-" evidence="12"/>
<keyword evidence="4 12" id="KW-0699">rRNA-binding</keyword>
<dbReference type="Pfam" id="PF12848">
    <property type="entry name" value="ABC_tran_Xtn"/>
    <property type="match status" value="1"/>
</dbReference>
<dbReference type="EMBL" id="FOHO01000001">
    <property type="protein sequence ID" value="SES71423.1"/>
    <property type="molecule type" value="Genomic_DNA"/>
</dbReference>
<dbReference type="HAMAP" id="MF_00847">
    <property type="entry name" value="EttA"/>
    <property type="match status" value="1"/>
</dbReference>
<dbReference type="PROSITE" id="PS00211">
    <property type="entry name" value="ABC_TRANSPORTER_1"/>
    <property type="match status" value="1"/>
</dbReference>
<dbReference type="NCBIfam" id="NF008775">
    <property type="entry name" value="PRK11819.1"/>
    <property type="match status" value="1"/>
</dbReference>
<name>A0A1H9YQK1_9RHOB</name>
<evidence type="ECO:0000256" key="11">
    <source>
        <dbReference type="ARBA" id="ARBA00022917"/>
    </source>
</evidence>
<keyword evidence="16" id="KW-1185">Reference proteome</keyword>
<feature type="domain" description="ABC transporter" evidence="14">
    <location>
        <begin position="320"/>
        <end position="537"/>
    </location>
</feature>
<comment type="domain">
    <text evidence="12">The P-site tRNA interaction motif (PtIM domain) probably interacts with the P-site tRNA(fMet) as well as the 23S rRNA.</text>
</comment>
<dbReference type="GO" id="GO:0006412">
    <property type="term" value="P:translation"/>
    <property type="evidence" value="ECO:0007669"/>
    <property type="project" value="UniProtKB-KW"/>
</dbReference>
<keyword evidence="7 12" id="KW-0378">Hydrolase</keyword>
<dbReference type="CDD" id="cd03221">
    <property type="entry name" value="ABCF_EF-3"/>
    <property type="match status" value="2"/>
</dbReference>
<dbReference type="GO" id="GO:0045900">
    <property type="term" value="P:negative regulation of translational elongation"/>
    <property type="evidence" value="ECO:0007669"/>
    <property type="project" value="UniProtKB-UniRule"/>
</dbReference>
<dbReference type="FunFam" id="3.40.50.300:FF:000011">
    <property type="entry name" value="Putative ABC transporter ATP-binding component"/>
    <property type="match status" value="1"/>
</dbReference>
<dbReference type="InterPro" id="IPR022374">
    <property type="entry name" value="EttA"/>
</dbReference>
<dbReference type="InterPro" id="IPR003439">
    <property type="entry name" value="ABC_transporter-like_ATP-bd"/>
</dbReference>
<evidence type="ECO:0000256" key="7">
    <source>
        <dbReference type="ARBA" id="ARBA00022801"/>
    </source>
</evidence>
<evidence type="ECO:0000256" key="4">
    <source>
        <dbReference type="ARBA" id="ARBA00022730"/>
    </source>
</evidence>
<dbReference type="InterPro" id="IPR032781">
    <property type="entry name" value="ABC_tran_Xtn"/>
</dbReference>
<proteinExistence type="inferred from homology"/>
<comment type="domain">
    <text evidence="12">The arm domain is inserted in the first ABC transporter domain. Probably contacts ribosomal protein L1.</text>
</comment>
<dbReference type="PANTHER" id="PTHR43858">
    <property type="entry name" value="ENERGY-DEPENDENT TRANSLATIONAL THROTTLE PROTEIN ETTA"/>
    <property type="match status" value="1"/>
</dbReference>
<feature type="coiled-coil region" evidence="13">
    <location>
        <begin position="241"/>
        <end position="268"/>
    </location>
</feature>
<dbReference type="OrthoDB" id="9808609at2"/>
<evidence type="ECO:0000256" key="2">
    <source>
        <dbReference type="ARBA" id="ARBA00022490"/>
    </source>
</evidence>
<dbReference type="GO" id="GO:0000049">
    <property type="term" value="F:tRNA binding"/>
    <property type="evidence" value="ECO:0007669"/>
    <property type="project" value="UniProtKB-UniRule"/>
</dbReference>
<dbReference type="GO" id="GO:0005524">
    <property type="term" value="F:ATP binding"/>
    <property type="evidence" value="ECO:0007669"/>
    <property type="project" value="UniProtKB-UniRule"/>
</dbReference>
<keyword evidence="11 12" id="KW-0648">Protein biosynthesis</keyword>
<evidence type="ECO:0000256" key="6">
    <source>
        <dbReference type="ARBA" id="ARBA00022741"/>
    </source>
</evidence>
<evidence type="ECO:0000313" key="16">
    <source>
        <dbReference type="Proteomes" id="UP000199180"/>
    </source>
</evidence>
<evidence type="ECO:0000256" key="10">
    <source>
        <dbReference type="ARBA" id="ARBA00022884"/>
    </source>
</evidence>
<protein>
    <recommendedName>
        <fullName evidence="12">Energy-dependent translational throttle protein EttA</fullName>
        <ecNumber evidence="12">3.6.1.-</ecNumber>
    </recommendedName>
    <alternativeName>
        <fullName evidence="12">Translational regulatory factor EttA</fullName>
    </alternativeName>
</protein>
<feature type="binding site" evidence="12">
    <location>
        <begin position="41"/>
        <end position="48"/>
    </location>
    <ligand>
        <name>ATP</name>
        <dbReference type="ChEBI" id="CHEBI:30616"/>
        <label>1</label>
    </ligand>
</feature>
<evidence type="ECO:0000256" key="8">
    <source>
        <dbReference type="ARBA" id="ARBA00022840"/>
    </source>
</evidence>
<keyword evidence="9 12" id="KW-0810">Translation regulation</keyword>
<comment type="function">
    <text evidence="12">A translation factor that gates the progression of the 70S ribosomal initiation complex (IC, containing tRNA(fMet) in the P-site) into the translation elongation cycle by using a mechanism sensitive to the ATP/ADP ratio. Binds to the 70S ribosome E-site where it modulates the state of the translating ribosome during subunit translocation. ATP hydrolysis probably frees it from the ribosome, which can enter the elongation phase.</text>
</comment>
<dbReference type="Proteomes" id="UP000199180">
    <property type="component" value="Unassembled WGS sequence"/>
</dbReference>
<dbReference type="STRING" id="364199.SAMN04489858_101268"/>
<accession>A0A1H9YQK1</accession>
<keyword evidence="10 12" id="KW-0694">RNA-binding</keyword>
<comment type="similarity">
    <text evidence="1 12">Belongs to the ABC transporter superfamily. ABCF family. Translational throttle EttA subfamily.</text>
</comment>
<dbReference type="GO" id="GO:0019843">
    <property type="term" value="F:rRNA binding"/>
    <property type="evidence" value="ECO:0007669"/>
    <property type="project" value="UniProtKB-UniRule"/>
</dbReference>
<dbReference type="AlphaFoldDB" id="A0A1H9YQK1"/>